<organism evidence="2 3">
    <name type="scientific">Danaus plexippus plexippus</name>
    <dbReference type="NCBI Taxonomy" id="278856"/>
    <lineage>
        <taxon>Eukaryota</taxon>
        <taxon>Metazoa</taxon>
        <taxon>Ecdysozoa</taxon>
        <taxon>Arthropoda</taxon>
        <taxon>Hexapoda</taxon>
        <taxon>Insecta</taxon>
        <taxon>Pterygota</taxon>
        <taxon>Neoptera</taxon>
        <taxon>Endopterygota</taxon>
        <taxon>Lepidoptera</taxon>
        <taxon>Glossata</taxon>
        <taxon>Ditrysia</taxon>
        <taxon>Papilionoidea</taxon>
        <taxon>Nymphalidae</taxon>
        <taxon>Danainae</taxon>
        <taxon>Danaini</taxon>
        <taxon>Danaina</taxon>
        <taxon>Danaus</taxon>
        <taxon>Danaus</taxon>
    </lineage>
</organism>
<dbReference type="Proteomes" id="UP000007151">
    <property type="component" value="Unassembled WGS sequence"/>
</dbReference>
<gene>
    <name evidence="2" type="ORF">KGM_209944</name>
</gene>
<protein>
    <submittedName>
        <fullName evidence="2">Uncharacterized protein</fullName>
    </submittedName>
</protein>
<accession>A0A212FHT6</accession>
<evidence type="ECO:0000313" key="3">
    <source>
        <dbReference type="Proteomes" id="UP000007151"/>
    </source>
</evidence>
<feature type="region of interest" description="Disordered" evidence="1">
    <location>
        <begin position="1"/>
        <end position="21"/>
    </location>
</feature>
<evidence type="ECO:0000313" key="2">
    <source>
        <dbReference type="EMBL" id="OWR53300.1"/>
    </source>
</evidence>
<comment type="caution">
    <text evidence="2">The sequence shown here is derived from an EMBL/GenBank/DDBJ whole genome shotgun (WGS) entry which is preliminary data.</text>
</comment>
<name>A0A212FHT6_DANPL</name>
<keyword evidence="3" id="KW-1185">Reference proteome</keyword>
<proteinExistence type="predicted"/>
<dbReference type="EMBL" id="AGBW02008466">
    <property type="protein sequence ID" value="OWR53300.1"/>
    <property type="molecule type" value="Genomic_DNA"/>
</dbReference>
<sequence length="36" mass="3830">MQVADKSGCVTPAPLAEDARDGDELGLYDNIEHVSL</sequence>
<reference evidence="2 3" key="1">
    <citation type="journal article" date="2011" name="Cell">
        <title>The monarch butterfly genome yields insights into long-distance migration.</title>
        <authorList>
            <person name="Zhan S."/>
            <person name="Merlin C."/>
            <person name="Boore J.L."/>
            <person name="Reppert S.M."/>
        </authorList>
    </citation>
    <scope>NUCLEOTIDE SEQUENCE [LARGE SCALE GENOMIC DNA]</scope>
    <source>
        <strain evidence="2">F-2</strain>
    </source>
</reference>
<evidence type="ECO:0000256" key="1">
    <source>
        <dbReference type="SAM" id="MobiDB-lite"/>
    </source>
</evidence>
<dbReference type="InParanoid" id="A0A212FHT6"/>
<dbReference type="AlphaFoldDB" id="A0A212FHT6"/>
<dbReference type="KEGG" id="dpl:KGM_209944"/>